<evidence type="ECO:0000313" key="3">
    <source>
        <dbReference type="Proteomes" id="UP000254764"/>
    </source>
</evidence>
<organism evidence="2 3">
    <name type="scientific">Ciceribacter selenitireducens ATCC BAA-1503</name>
    <dbReference type="NCBI Taxonomy" id="1336235"/>
    <lineage>
        <taxon>Bacteria</taxon>
        <taxon>Pseudomonadati</taxon>
        <taxon>Pseudomonadota</taxon>
        <taxon>Alphaproteobacteria</taxon>
        <taxon>Hyphomicrobiales</taxon>
        <taxon>Rhizobiaceae</taxon>
        <taxon>Ciceribacter</taxon>
    </lineage>
</organism>
<proteinExistence type="predicted"/>
<feature type="transmembrane region" description="Helical" evidence="1">
    <location>
        <begin position="57"/>
        <end position="79"/>
    </location>
</feature>
<evidence type="ECO:0000256" key="1">
    <source>
        <dbReference type="SAM" id="Phobius"/>
    </source>
</evidence>
<feature type="transmembrane region" description="Helical" evidence="1">
    <location>
        <begin position="160"/>
        <end position="182"/>
    </location>
</feature>
<sequence>MQQLAVICDLAAALFLAVCAIRGAGGRPLPALVPFLAVGLGFAALAALLAAEPSFGGSLLILLAVGIGCTLGAGVALSASLARVPLFLTGLLILYGIVAILLSTAIVDSGSPFWQAGTGAGDIERLGAATVAMIAGSLVLGGGSVLLFRRARVASAGEWFAGLRRLQVLTIAMTLLLAAVFLVTHSPLIFWLCAVTGVLAGALLVLPMGAKARWPLSVLLTGLCGLSTAALGFALASLVMIAAGGLVAASMASVLADLARDAGRRPLLMLFYRQN</sequence>
<dbReference type="OrthoDB" id="10016458at2"/>
<evidence type="ECO:0000313" key="2">
    <source>
        <dbReference type="EMBL" id="SSC67086.1"/>
    </source>
</evidence>
<feature type="transmembrane region" description="Helical" evidence="1">
    <location>
        <begin position="86"/>
        <end position="106"/>
    </location>
</feature>
<feature type="transmembrane region" description="Helical" evidence="1">
    <location>
        <begin position="126"/>
        <end position="148"/>
    </location>
</feature>
<accession>A0A376AH27</accession>
<dbReference type="Proteomes" id="UP000254764">
    <property type="component" value="Unassembled WGS sequence"/>
</dbReference>
<dbReference type="AlphaFoldDB" id="A0A376AH27"/>
<dbReference type="EMBL" id="UEYP01000003">
    <property type="protein sequence ID" value="SSC67086.1"/>
    <property type="molecule type" value="Genomic_DNA"/>
</dbReference>
<keyword evidence="1" id="KW-0472">Membrane</keyword>
<feature type="transmembrane region" description="Helical" evidence="1">
    <location>
        <begin position="241"/>
        <end position="259"/>
    </location>
</feature>
<keyword evidence="3" id="KW-1185">Reference proteome</keyword>
<feature type="transmembrane region" description="Helical" evidence="1">
    <location>
        <begin position="31"/>
        <end position="51"/>
    </location>
</feature>
<keyword evidence="1" id="KW-1133">Transmembrane helix</keyword>
<feature type="transmembrane region" description="Helical" evidence="1">
    <location>
        <begin position="218"/>
        <end position="235"/>
    </location>
</feature>
<feature type="transmembrane region" description="Helical" evidence="1">
    <location>
        <begin position="6"/>
        <end position="24"/>
    </location>
</feature>
<gene>
    <name evidence="2" type="ORF">RHIZ70_2794</name>
</gene>
<evidence type="ECO:0008006" key="4">
    <source>
        <dbReference type="Google" id="ProtNLM"/>
    </source>
</evidence>
<protein>
    <recommendedName>
        <fullName evidence="4">NADP transhydrogenase beta-like domain-containing protein</fullName>
    </recommendedName>
</protein>
<reference evidence="3" key="1">
    <citation type="submission" date="2018-07" db="EMBL/GenBank/DDBJ databases">
        <authorList>
            <person name="Peiro R."/>
            <person name="Begona"/>
            <person name="Cbmso G."/>
            <person name="Lopez M."/>
            <person name="Gonzalez S."/>
        </authorList>
    </citation>
    <scope>NUCLEOTIDE SEQUENCE [LARGE SCALE GENOMIC DNA]</scope>
</reference>
<name>A0A376AH27_9HYPH</name>
<dbReference type="RefSeq" id="WP_115669760.1">
    <property type="nucleotide sequence ID" value="NZ_UEYP01000003.1"/>
</dbReference>
<keyword evidence="1" id="KW-0812">Transmembrane</keyword>
<feature type="transmembrane region" description="Helical" evidence="1">
    <location>
        <begin position="188"/>
        <end position="206"/>
    </location>
</feature>